<accession>A0A1N6F1V9</accession>
<organism evidence="1 2">
    <name type="scientific">Agromyces cerinus subsp. cerinus</name>
    <dbReference type="NCBI Taxonomy" id="232089"/>
    <lineage>
        <taxon>Bacteria</taxon>
        <taxon>Bacillati</taxon>
        <taxon>Actinomycetota</taxon>
        <taxon>Actinomycetes</taxon>
        <taxon>Micrococcales</taxon>
        <taxon>Microbacteriaceae</taxon>
        <taxon>Agromyces</taxon>
    </lineage>
</organism>
<dbReference type="STRING" id="232089.SAMN05443544_1667"/>
<sequence>MKVSSVSEAVIEAWKQILASAEAGQRLLPGNSLHLYFGADHTSRPVFFLVTELSSRAPKLAELVQVEHGRRPDGKWTVVLTLKDTEFLETFMGMCLELARRTSTAENEADGLAIFDETIKQWRRLLTYKGARRLTEQEAQGLAAELWFLLELSASVESPSIAVDAWKGPLGAPHDFRVSSAQMFEVKAIRGGAASVHISSLEQLETESDEQLELVLVTINDSSDMQARSTLSLIQLVAAIRKRLNGDEIALDSFETKLALIQFDPTDQYYASRGFEVVRSRHFAVRDDFPRIRKDSAPLGVVRARYQLEIAALNAFFVPNGLSDQAAHGMRGPA</sequence>
<proteinExistence type="predicted"/>
<dbReference type="AlphaFoldDB" id="A0A1N6F1V9"/>
<evidence type="ECO:0000313" key="1">
    <source>
        <dbReference type="EMBL" id="SIN89288.1"/>
    </source>
</evidence>
<evidence type="ECO:0000313" key="2">
    <source>
        <dbReference type="Proteomes" id="UP000184699"/>
    </source>
</evidence>
<dbReference type="Proteomes" id="UP000184699">
    <property type="component" value="Unassembled WGS sequence"/>
</dbReference>
<dbReference type="EMBL" id="FSRJ01000002">
    <property type="protein sequence ID" value="SIN89288.1"/>
    <property type="molecule type" value="Genomic_DNA"/>
</dbReference>
<protein>
    <submittedName>
        <fullName evidence="1">Putative PD-(D/E)XK family member</fullName>
    </submittedName>
</protein>
<reference evidence="2" key="1">
    <citation type="submission" date="2016-11" db="EMBL/GenBank/DDBJ databases">
        <authorList>
            <person name="Varghese N."/>
            <person name="Submissions S."/>
        </authorList>
    </citation>
    <scope>NUCLEOTIDE SEQUENCE [LARGE SCALE GENOMIC DNA]</scope>
    <source>
        <strain evidence="2">DSM 8595</strain>
    </source>
</reference>
<keyword evidence="2" id="KW-1185">Reference proteome</keyword>
<gene>
    <name evidence="1" type="ORF">SAMN05443544_1667</name>
</gene>
<dbReference type="InterPro" id="IPR025534">
    <property type="entry name" value="DUF4420"/>
</dbReference>
<name>A0A1N6F1V9_9MICO</name>
<dbReference type="Pfam" id="PF14390">
    <property type="entry name" value="DUF4420"/>
    <property type="match status" value="1"/>
</dbReference>